<feature type="domain" description="Peptidase M20 dimerisation" evidence="10">
    <location>
        <begin position="220"/>
        <end position="316"/>
    </location>
</feature>
<dbReference type="PIRSF" id="PIRSF037215">
    <property type="entry name" value="Peptidase_M20B"/>
    <property type="match status" value="1"/>
</dbReference>
<feature type="binding site" evidence="9">
    <location>
        <position position="205"/>
    </location>
    <ligand>
        <name>Zn(2+)</name>
        <dbReference type="ChEBI" id="CHEBI:29105"/>
        <label>1</label>
    </ligand>
</feature>
<keyword evidence="4" id="KW-0378">Hydrolase</keyword>
<dbReference type="PANTHER" id="PTHR42994:SF1">
    <property type="entry name" value="PEPTIDASE T"/>
    <property type="match status" value="1"/>
</dbReference>
<feature type="binding site" evidence="9">
    <location>
        <position position="148"/>
    </location>
    <ligand>
        <name>Zn(2+)</name>
        <dbReference type="ChEBI" id="CHEBI:29105"/>
        <label>2</label>
    </ligand>
</feature>
<dbReference type="GO" id="GO:0006508">
    <property type="term" value="P:proteolysis"/>
    <property type="evidence" value="ECO:0007669"/>
    <property type="project" value="UniProtKB-UniRule"/>
</dbReference>
<evidence type="ECO:0000256" key="5">
    <source>
        <dbReference type="ARBA" id="ARBA00022833"/>
    </source>
</evidence>
<evidence type="ECO:0000256" key="8">
    <source>
        <dbReference type="PIRSR" id="PIRSR037215-1"/>
    </source>
</evidence>
<feature type="active site" evidence="8">
    <location>
        <position position="87"/>
    </location>
</feature>
<feature type="binding site" evidence="9">
    <location>
        <position position="85"/>
    </location>
    <ligand>
        <name>Zn(2+)</name>
        <dbReference type="ChEBI" id="CHEBI:29105"/>
        <label>1</label>
    </ligand>
</feature>
<keyword evidence="12" id="KW-1185">Reference proteome</keyword>
<comment type="similarity">
    <text evidence="1">Belongs to the peptidase M20B family.</text>
</comment>
<evidence type="ECO:0000256" key="6">
    <source>
        <dbReference type="ARBA" id="ARBA00023049"/>
    </source>
</evidence>
<dbReference type="NCBIfam" id="NF009920">
    <property type="entry name" value="PRK13381.1"/>
    <property type="match status" value="1"/>
</dbReference>
<sequence>MKISTLAIEEMVERFCRYVRIDTRSAEDSDTYPSTPGQLDLCRLLQQELTALGLADVELTEHGYVFATIPANIDRSVPVIGLIAHVDTSPEVTGTNVQPVIHRQYQGGEITLPGDRTQVIRPGENTALADCLGHDIITSDGTTLLGADNKAGVAEIMTAVAYLLSHPEISHGPIRVAFTVDEEVGTGTKYFDVEHFGARYAYTIDGGTAGEIEDETFCADSVTISLKGINMHPGYARGKMLNSQRIAAEFIDFLPKDTMSPETTSGREGYVHLHAIAGTVEETVLKFLIRDFTVEGLSDKEEMMRIILAALKVKHPRLEYTFDIEESYRNMKYVLDEHPQVTAYAVKAIERAGLSPRQGLIRGGTDGARLAYMGLPTPNIFTGGHNFHSKTEWISIQDMTRSVETIIHLVSIWSEESER</sequence>
<dbReference type="Gene3D" id="3.40.630.10">
    <property type="entry name" value="Zn peptidases"/>
    <property type="match status" value="1"/>
</dbReference>
<evidence type="ECO:0000256" key="9">
    <source>
        <dbReference type="PIRSR" id="PIRSR037215-2"/>
    </source>
</evidence>
<dbReference type="NCBIfam" id="TIGR01882">
    <property type="entry name" value="peptidase-T"/>
    <property type="match status" value="1"/>
</dbReference>
<protein>
    <recommendedName>
        <fullName evidence="7">Peptidase T</fullName>
        <ecNumber evidence="7">3.4.11.4</ecNumber>
    </recommendedName>
</protein>
<dbReference type="InterPro" id="IPR010161">
    <property type="entry name" value="Peptidase_M20B"/>
</dbReference>
<feature type="binding site" evidence="9">
    <location>
        <position position="148"/>
    </location>
    <ligand>
        <name>Zn(2+)</name>
        <dbReference type="ChEBI" id="CHEBI:29105"/>
        <label>1</label>
    </ligand>
</feature>
<dbReference type="GO" id="GO:0008237">
    <property type="term" value="F:metallopeptidase activity"/>
    <property type="evidence" value="ECO:0007669"/>
    <property type="project" value="UniProtKB-KW"/>
</dbReference>
<dbReference type="GO" id="GO:0005829">
    <property type="term" value="C:cytosol"/>
    <property type="evidence" value="ECO:0007669"/>
    <property type="project" value="TreeGrafter"/>
</dbReference>
<dbReference type="PANTHER" id="PTHR42994">
    <property type="entry name" value="PEPTIDASE T"/>
    <property type="match status" value="1"/>
</dbReference>
<dbReference type="GO" id="GO:0006518">
    <property type="term" value="P:peptide metabolic process"/>
    <property type="evidence" value="ECO:0007669"/>
    <property type="project" value="InterPro"/>
</dbReference>
<dbReference type="SUPFAM" id="SSF53187">
    <property type="entry name" value="Zn-dependent exopeptidases"/>
    <property type="match status" value="1"/>
</dbReference>
<dbReference type="Pfam" id="PF01546">
    <property type="entry name" value="Peptidase_M20"/>
    <property type="match status" value="1"/>
</dbReference>
<dbReference type="InterPro" id="IPR001261">
    <property type="entry name" value="ArgE/DapE_CS"/>
</dbReference>
<dbReference type="PROSITE" id="PS00758">
    <property type="entry name" value="ARGE_DAPE_CPG2_1"/>
    <property type="match status" value="1"/>
</dbReference>
<dbReference type="Pfam" id="PF07687">
    <property type="entry name" value="M20_dimer"/>
    <property type="match status" value="1"/>
</dbReference>
<dbReference type="GO" id="GO:0008270">
    <property type="term" value="F:zinc ion binding"/>
    <property type="evidence" value="ECO:0007669"/>
    <property type="project" value="InterPro"/>
</dbReference>
<dbReference type="EC" id="3.4.11.4" evidence="7"/>
<name>A0A1M7Y5P4_9BACT</name>
<organism evidence="11 12">
    <name type="scientific">Desulfopila aestuarii DSM 18488</name>
    <dbReference type="NCBI Taxonomy" id="1121416"/>
    <lineage>
        <taxon>Bacteria</taxon>
        <taxon>Pseudomonadati</taxon>
        <taxon>Thermodesulfobacteriota</taxon>
        <taxon>Desulfobulbia</taxon>
        <taxon>Desulfobulbales</taxon>
        <taxon>Desulfocapsaceae</taxon>
        <taxon>Desulfopila</taxon>
    </lineage>
</organism>
<dbReference type="InterPro" id="IPR036264">
    <property type="entry name" value="Bact_exopeptidase_dim_dom"/>
</dbReference>
<gene>
    <name evidence="11" type="ORF">SAMN02745220_01966</name>
</gene>
<evidence type="ECO:0000256" key="7">
    <source>
        <dbReference type="NCBIfam" id="TIGR01882"/>
    </source>
</evidence>
<feature type="binding site" evidence="9">
    <location>
        <position position="183"/>
    </location>
    <ligand>
        <name>Zn(2+)</name>
        <dbReference type="ChEBI" id="CHEBI:29105"/>
        <label>2</label>
    </ligand>
</feature>
<evidence type="ECO:0000256" key="3">
    <source>
        <dbReference type="ARBA" id="ARBA00022723"/>
    </source>
</evidence>
<evidence type="ECO:0000256" key="2">
    <source>
        <dbReference type="ARBA" id="ARBA00022670"/>
    </source>
</evidence>
<keyword evidence="5 9" id="KW-0862">Zinc</keyword>
<dbReference type="RefSeq" id="WP_200802362.1">
    <property type="nucleotide sequence ID" value="NZ_FRFE01000008.1"/>
</dbReference>
<dbReference type="EMBL" id="FRFE01000008">
    <property type="protein sequence ID" value="SHO47790.1"/>
    <property type="molecule type" value="Genomic_DNA"/>
</dbReference>
<keyword evidence="2" id="KW-0645">Protease</keyword>
<dbReference type="InterPro" id="IPR002933">
    <property type="entry name" value="Peptidase_M20"/>
</dbReference>
<accession>A0A1M7Y5P4</accession>
<evidence type="ECO:0000256" key="4">
    <source>
        <dbReference type="ARBA" id="ARBA00022801"/>
    </source>
</evidence>
<dbReference type="SUPFAM" id="SSF55031">
    <property type="entry name" value="Bacterial exopeptidase dimerisation domain"/>
    <property type="match status" value="1"/>
</dbReference>
<dbReference type="AlphaFoldDB" id="A0A1M7Y5P4"/>
<dbReference type="Gene3D" id="3.30.70.360">
    <property type="match status" value="1"/>
</dbReference>
<feature type="active site" description="Proton acceptor" evidence="8">
    <location>
        <position position="182"/>
    </location>
</feature>
<dbReference type="PROSITE" id="PS00759">
    <property type="entry name" value="ARGE_DAPE_CPG2_2"/>
    <property type="match status" value="1"/>
</dbReference>
<dbReference type="InterPro" id="IPR011650">
    <property type="entry name" value="Peptidase_M20_dimer"/>
</dbReference>
<dbReference type="CDD" id="cd03892">
    <property type="entry name" value="M20_peptT"/>
    <property type="match status" value="1"/>
</dbReference>
<comment type="cofactor">
    <cofactor evidence="9">
        <name>Zn(2+)</name>
        <dbReference type="ChEBI" id="CHEBI:29105"/>
    </cofactor>
    <text evidence="9">Binds 2 Zn(2+) ions per subunit.</text>
</comment>
<keyword evidence="3 9" id="KW-0479">Metal-binding</keyword>
<dbReference type="Proteomes" id="UP000184603">
    <property type="component" value="Unassembled WGS sequence"/>
</dbReference>
<evidence type="ECO:0000313" key="11">
    <source>
        <dbReference type="EMBL" id="SHO47790.1"/>
    </source>
</evidence>
<dbReference type="STRING" id="1121416.SAMN02745220_01966"/>
<evidence type="ECO:0000256" key="1">
    <source>
        <dbReference type="ARBA" id="ARBA00009692"/>
    </source>
</evidence>
<evidence type="ECO:0000313" key="12">
    <source>
        <dbReference type="Proteomes" id="UP000184603"/>
    </source>
</evidence>
<keyword evidence="11" id="KW-0031">Aminopeptidase</keyword>
<keyword evidence="6" id="KW-0482">Metalloprotease</keyword>
<reference evidence="11 12" key="1">
    <citation type="submission" date="2016-12" db="EMBL/GenBank/DDBJ databases">
        <authorList>
            <person name="Song W.-J."/>
            <person name="Kurnit D.M."/>
        </authorList>
    </citation>
    <scope>NUCLEOTIDE SEQUENCE [LARGE SCALE GENOMIC DNA]</scope>
    <source>
        <strain evidence="11 12">DSM 18488</strain>
    </source>
</reference>
<evidence type="ECO:0000259" key="10">
    <source>
        <dbReference type="Pfam" id="PF07687"/>
    </source>
</evidence>
<proteinExistence type="inferred from homology"/>
<dbReference type="GO" id="GO:0045148">
    <property type="term" value="F:tripeptide aminopeptidase activity"/>
    <property type="evidence" value="ECO:0007669"/>
    <property type="project" value="UniProtKB-UniRule"/>
</dbReference>
<feature type="binding site" evidence="9">
    <location>
        <position position="388"/>
    </location>
    <ligand>
        <name>Zn(2+)</name>
        <dbReference type="ChEBI" id="CHEBI:29105"/>
        <label>2</label>
    </ligand>
</feature>
<dbReference type="NCBIfam" id="NF003976">
    <property type="entry name" value="PRK05469.1"/>
    <property type="match status" value="1"/>
</dbReference>